<comment type="caution">
    <text evidence="7">The sequence shown here is derived from an EMBL/GenBank/DDBJ whole genome shotgun (WGS) entry which is preliminary data.</text>
</comment>
<dbReference type="InterPro" id="IPR013083">
    <property type="entry name" value="Znf_RING/FYVE/PHD"/>
</dbReference>
<dbReference type="Pfam" id="PF00097">
    <property type="entry name" value="zf-C3HC4"/>
    <property type="match status" value="1"/>
</dbReference>
<feature type="compositionally biased region" description="Polar residues" evidence="5">
    <location>
        <begin position="124"/>
        <end position="148"/>
    </location>
</feature>
<evidence type="ECO:0000259" key="6">
    <source>
        <dbReference type="PROSITE" id="PS50089"/>
    </source>
</evidence>
<dbReference type="EMBL" id="JASBNA010000017">
    <property type="protein sequence ID" value="KAK7686274.1"/>
    <property type="molecule type" value="Genomic_DNA"/>
</dbReference>
<reference evidence="7 8" key="1">
    <citation type="submission" date="2022-09" db="EMBL/GenBank/DDBJ databases">
        <authorList>
            <person name="Palmer J.M."/>
        </authorList>
    </citation>
    <scope>NUCLEOTIDE SEQUENCE [LARGE SCALE GENOMIC DNA]</scope>
    <source>
        <strain evidence="7 8">DSM 7382</strain>
    </source>
</reference>
<feature type="region of interest" description="Disordered" evidence="5">
    <location>
        <begin position="108"/>
        <end position="167"/>
    </location>
</feature>
<dbReference type="SMART" id="SM00184">
    <property type="entry name" value="RING"/>
    <property type="match status" value="1"/>
</dbReference>
<evidence type="ECO:0000256" key="4">
    <source>
        <dbReference type="PROSITE-ProRule" id="PRU00175"/>
    </source>
</evidence>
<keyword evidence="3" id="KW-0862">Zinc</keyword>
<keyword evidence="8" id="KW-1185">Reference proteome</keyword>
<dbReference type="InterPro" id="IPR001841">
    <property type="entry name" value="Znf_RING"/>
</dbReference>
<dbReference type="PANTHER" id="PTHR23327">
    <property type="entry name" value="RING FINGER PROTEIN 127"/>
    <property type="match status" value="1"/>
</dbReference>
<dbReference type="PROSITE" id="PS00518">
    <property type="entry name" value="ZF_RING_1"/>
    <property type="match status" value="1"/>
</dbReference>
<organism evidence="7 8">
    <name type="scientific">Cerrena zonata</name>
    <dbReference type="NCBI Taxonomy" id="2478898"/>
    <lineage>
        <taxon>Eukaryota</taxon>
        <taxon>Fungi</taxon>
        <taxon>Dikarya</taxon>
        <taxon>Basidiomycota</taxon>
        <taxon>Agaricomycotina</taxon>
        <taxon>Agaricomycetes</taxon>
        <taxon>Polyporales</taxon>
        <taxon>Cerrenaceae</taxon>
        <taxon>Cerrena</taxon>
    </lineage>
</organism>
<keyword evidence="1" id="KW-0479">Metal-binding</keyword>
<evidence type="ECO:0000256" key="3">
    <source>
        <dbReference type="ARBA" id="ARBA00022833"/>
    </source>
</evidence>
<feature type="compositionally biased region" description="Low complexity" evidence="5">
    <location>
        <begin position="33"/>
        <end position="44"/>
    </location>
</feature>
<dbReference type="InterPro" id="IPR017907">
    <property type="entry name" value="Znf_RING_CS"/>
</dbReference>
<accession>A0AAW0G7L2</accession>
<proteinExistence type="predicted"/>
<evidence type="ECO:0000256" key="5">
    <source>
        <dbReference type="SAM" id="MobiDB-lite"/>
    </source>
</evidence>
<gene>
    <name evidence="7" type="ORF">QCA50_010498</name>
</gene>
<keyword evidence="2 4" id="KW-0863">Zinc-finger</keyword>
<evidence type="ECO:0000313" key="8">
    <source>
        <dbReference type="Proteomes" id="UP001385951"/>
    </source>
</evidence>
<name>A0AAW0G7L2_9APHY</name>
<feature type="region of interest" description="Disordered" evidence="5">
    <location>
        <begin position="1"/>
        <end position="91"/>
    </location>
</feature>
<dbReference type="SUPFAM" id="SSF57850">
    <property type="entry name" value="RING/U-box"/>
    <property type="match status" value="1"/>
</dbReference>
<sequence>MSKVETRASSAGMAKSTRRQIALRKDRMGRIGTTESAASSSKPSPNKRRKTSVSRPLPSVETTRSGRRIIRTARSIDHTASQQSLARTGSDDSLKEVTLLLDEGLTKAFNERPRRDHSAGPSRISRTQSMHSIASGSTKVNSQPATQDGSKRPLKRKRSRMETDDLEIAQQRIRELEAALAKTMQELSKSEEVRMSRDTIISEMDAKVLHLTQEKVSNKSEKVKQLLGQLDNHFSCALCCDTLAHPLVVTTTDCGHTFCALCILRWYFSKLHRDCGFWHASVDCPMCRKHMVYPPDETPRSILTFPFTTNRLANQLLSETVTQLTELVGEIHQSGKGKTKHIDGDNEMPEGALGWRKHGEARKEWDSRTRRGRAEMQHIMSNWANFTSNDFVGLKDRFGV</sequence>
<dbReference type="InterPro" id="IPR018957">
    <property type="entry name" value="Znf_C3HC4_RING-type"/>
</dbReference>
<evidence type="ECO:0000256" key="2">
    <source>
        <dbReference type="ARBA" id="ARBA00022771"/>
    </source>
</evidence>
<dbReference type="CDD" id="cd16449">
    <property type="entry name" value="RING-HC"/>
    <property type="match status" value="1"/>
</dbReference>
<dbReference type="AlphaFoldDB" id="A0AAW0G7L2"/>
<feature type="compositionally biased region" description="Polar residues" evidence="5">
    <location>
        <begin position="78"/>
        <end position="87"/>
    </location>
</feature>
<feature type="domain" description="RING-type" evidence="6">
    <location>
        <begin position="236"/>
        <end position="288"/>
    </location>
</feature>
<evidence type="ECO:0000313" key="7">
    <source>
        <dbReference type="EMBL" id="KAK7686274.1"/>
    </source>
</evidence>
<dbReference type="GO" id="GO:0008270">
    <property type="term" value="F:zinc ion binding"/>
    <property type="evidence" value="ECO:0007669"/>
    <property type="project" value="UniProtKB-KW"/>
</dbReference>
<evidence type="ECO:0000256" key="1">
    <source>
        <dbReference type="ARBA" id="ARBA00022723"/>
    </source>
</evidence>
<dbReference type="Gene3D" id="3.30.40.10">
    <property type="entry name" value="Zinc/RING finger domain, C3HC4 (zinc finger)"/>
    <property type="match status" value="1"/>
</dbReference>
<feature type="compositionally biased region" description="Basic and acidic residues" evidence="5">
    <location>
        <begin position="109"/>
        <end position="118"/>
    </location>
</feature>
<protein>
    <recommendedName>
        <fullName evidence="6">RING-type domain-containing protein</fullName>
    </recommendedName>
</protein>
<dbReference type="PROSITE" id="PS50089">
    <property type="entry name" value="ZF_RING_2"/>
    <property type="match status" value="1"/>
</dbReference>
<dbReference type="Proteomes" id="UP001385951">
    <property type="component" value="Unassembled WGS sequence"/>
</dbReference>